<accession>A0A9D4U7B3</accession>
<comment type="caution">
    <text evidence="1">The sequence shown here is derived from an EMBL/GenBank/DDBJ whole genome shotgun (WGS) entry which is preliminary data.</text>
</comment>
<dbReference type="AlphaFoldDB" id="A0A9D4U7B3"/>
<reference evidence="1" key="1">
    <citation type="submission" date="2021-01" db="EMBL/GenBank/DDBJ databases">
        <title>Adiantum capillus-veneris genome.</title>
        <authorList>
            <person name="Fang Y."/>
            <person name="Liao Q."/>
        </authorList>
    </citation>
    <scope>NUCLEOTIDE SEQUENCE</scope>
    <source>
        <strain evidence="1">H3</strain>
        <tissue evidence="1">Leaf</tissue>
    </source>
</reference>
<dbReference type="EMBL" id="JABFUD020000021">
    <property type="protein sequence ID" value="KAI5062869.1"/>
    <property type="molecule type" value="Genomic_DNA"/>
</dbReference>
<evidence type="ECO:0000313" key="1">
    <source>
        <dbReference type="EMBL" id="KAI5062869.1"/>
    </source>
</evidence>
<protein>
    <submittedName>
        <fullName evidence="1">Uncharacterized protein</fullName>
    </submittedName>
</protein>
<evidence type="ECO:0000313" key="2">
    <source>
        <dbReference type="Proteomes" id="UP000886520"/>
    </source>
</evidence>
<gene>
    <name evidence="1" type="ORF">GOP47_0021416</name>
</gene>
<organism evidence="1 2">
    <name type="scientific">Adiantum capillus-veneris</name>
    <name type="common">Maidenhair fern</name>
    <dbReference type="NCBI Taxonomy" id="13818"/>
    <lineage>
        <taxon>Eukaryota</taxon>
        <taxon>Viridiplantae</taxon>
        <taxon>Streptophyta</taxon>
        <taxon>Embryophyta</taxon>
        <taxon>Tracheophyta</taxon>
        <taxon>Polypodiopsida</taxon>
        <taxon>Polypodiidae</taxon>
        <taxon>Polypodiales</taxon>
        <taxon>Pteridineae</taxon>
        <taxon>Pteridaceae</taxon>
        <taxon>Vittarioideae</taxon>
        <taxon>Adiantum</taxon>
    </lineage>
</organism>
<sequence>MMLGLSDVALWVGLEAGGGRWDGGSILLSGGSLRCLCPDPEGIWLTSKACMHGLSSLTDFGWRSDRSGTQP</sequence>
<proteinExistence type="predicted"/>
<keyword evidence="2" id="KW-1185">Reference proteome</keyword>
<name>A0A9D4U7B3_ADICA</name>
<dbReference type="Proteomes" id="UP000886520">
    <property type="component" value="Chromosome 21"/>
</dbReference>